<dbReference type="OMA" id="WGVPAEM"/>
<dbReference type="STRING" id="578459.A0A0P9IVJ9"/>
<name>A0A0P9IVJ9_RHOGW</name>
<evidence type="ECO:0000313" key="2">
    <source>
        <dbReference type="EMBL" id="KPV73722.1"/>
    </source>
</evidence>
<organism evidence="2 3">
    <name type="scientific">Rhodotorula graminis (strain WP1)</name>
    <dbReference type="NCBI Taxonomy" id="578459"/>
    <lineage>
        <taxon>Eukaryota</taxon>
        <taxon>Fungi</taxon>
        <taxon>Dikarya</taxon>
        <taxon>Basidiomycota</taxon>
        <taxon>Pucciniomycotina</taxon>
        <taxon>Microbotryomycetes</taxon>
        <taxon>Sporidiobolales</taxon>
        <taxon>Sporidiobolaceae</taxon>
        <taxon>Rhodotorula</taxon>
    </lineage>
</organism>
<dbReference type="RefSeq" id="XP_018269771.1">
    <property type="nucleotide sequence ID" value="XM_018417560.1"/>
</dbReference>
<gene>
    <name evidence="2" type="ORF">RHOBADRAFT_54912</name>
</gene>
<keyword evidence="3" id="KW-1185">Reference proteome</keyword>
<protein>
    <recommendedName>
        <fullName evidence="4">Peptidase S1 domain-containing protein</fullName>
    </recommendedName>
</protein>
<sequence length="454" mass="47545">MHARTATTTRLLHTTARTHARLLNPSTSISPDHGRATAPPPPAPVWKPSSARAPRPPPAPTHKGPLRPDPEAQALLDRIGSSPPPPRRVAPAPPSPAPAQRADDLERAATLDTFLLRTLAQLSQRGAAASTGVDLHTLLRQHREREGTVLSDATLSYEPTPGPSRRVRLDGRAGSASGGGGSGVVDEQDGTVVVAHVLGGKEPRVSVCSGFALGKSAGGEGQLILTAAHTLESLQKSLHATDPVVPSATFVLASSGHVWTCSSLASSSSSADVLLLRLSTSPINASSSAPTPPLRTLPINPYPPPPSSEVALHTYINPLSRLRRKLAREPERAWTRGRIAEYKDGMGRTAEVGTYDELAAMWLDCHPTEGSSGGPVVDCESGSVVGVTRGSTHAHGERGAYGFATPAERIFELFRLPGFKTLAEREADKVKQAAQASPSPSPSASRGGQEGQAK</sequence>
<feature type="region of interest" description="Disordered" evidence="1">
    <location>
        <begin position="426"/>
        <end position="454"/>
    </location>
</feature>
<evidence type="ECO:0000313" key="3">
    <source>
        <dbReference type="Proteomes" id="UP000053890"/>
    </source>
</evidence>
<dbReference type="Pfam" id="PF13365">
    <property type="entry name" value="Trypsin_2"/>
    <property type="match status" value="1"/>
</dbReference>
<feature type="compositionally biased region" description="Pro residues" evidence="1">
    <location>
        <begin position="82"/>
        <end position="97"/>
    </location>
</feature>
<accession>A0A0P9IVJ9</accession>
<feature type="compositionally biased region" description="Low complexity" evidence="1">
    <location>
        <begin position="432"/>
        <end position="445"/>
    </location>
</feature>
<reference evidence="2 3" key="1">
    <citation type="journal article" date="2015" name="Front. Microbiol.">
        <title>Genome sequence of the plant growth promoting endophytic yeast Rhodotorula graminis WP1.</title>
        <authorList>
            <person name="Firrincieli A."/>
            <person name="Otillar R."/>
            <person name="Salamov A."/>
            <person name="Schmutz J."/>
            <person name="Khan Z."/>
            <person name="Redman R.S."/>
            <person name="Fleck N.D."/>
            <person name="Lindquist E."/>
            <person name="Grigoriev I.V."/>
            <person name="Doty S.L."/>
        </authorList>
    </citation>
    <scope>NUCLEOTIDE SEQUENCE [LARGE SCALE GENOMIC DNA]</scope>
    <source>
        <strain evidence="2 3">WP1</strain>
    </source>
</reference>
<proteinExistence type="predicted"/>
<feature type="region of interest" description="Disordered" evidence="1">
    <location>
        <begin position="1"/>
        <end position="102"/>
    </location>
</feature>
<dbReference type="EMBL" id="KQ474082">
    <property type="protein sequence ID" value="KPV73722.1"/>
    <property type="molecule type" value="Genomic_DNA"/>
</dbReference>
<dbReference type="Gene3D" id="2.40.10.10">
    <property type="entry name" value="Trypsin-like serine proteases"/>
    <property type="match status" value="1"/>
</dbReference>
<dbReference type="GeneID" id="28978008"/>
<dbReference type="AlphaFoldDB" id="A0A0P9IVJ9"/>
<dbReference type="InterPro" id="IPR043504">
    <property type="entry name" value="Peptidase_S1_PA_chymotrypsin"/>
</dbReference>
<dbReference type="Proteomes" id="UP000053890">
    <property type="component" value="Unassembled WGS sequence"/>
</dbReference>
<feature type="region of interest" description="Disordered" evidence="1">
    <location>
        <begin position="154"/>
        <end position="185"/>
    </location>
</feature>
<dbReference type="SUPFAM" id="SSF50494">
    <property type="entry name" value="Trypsin-like serine proteases"/>
    <property type="match status" value="1"/>
</dbReference>
<evidence type="ECO:0000256" key="1">
    <source>
        <dbReference type="SAM" id="MobiDB-lite"/>
    </source>
</evidence>
<evidence type="ECO:0008006" key="4">
    <source>
        <dbReference type="Google" id="ProtNLM"/>
    </source>
</evidence>
<dbReference type="InterPro" id="IPR009003">
    <property type="entry name" value="Peptidase_S1_PA"/>
</dbReference>
<feature type="compositionally biased region" description="Low complexity" evidence="1">
    <location>
        <begin position="1"/>
        <end position="23"/>
    </location>
</feature>
<dbReference type="OrthoDB" id="10054765at2759"/>